<organism evidence="1 2">
    <name type="scientific">Phytophthora pseudosyringae</name>
    <dbReference type="NCBI Taxonomy" id="221518"/>
    <lineage>
        <taxon>Eukaryota</taxon>
        <taxon>Sar</taxon>
        <taxon>Stramenopiles</taxon>
        <taxon>Oomycota</taxon>
        <taxon>Peronosporomycetes</taxon>
        <taxon>Peronosporales</taxon>
        <taxon>Peronosporaceae</taxon>
        <taxon>Phytophthora</taxon>
    </lineage>
</organism>
<gene>
    <name evidence="1" type="ORF">PHYPSEUDO_001861</name>
</gene>
<evidence type="ECO:0000313" key="1">
    <source>
        <dbReference type="EMBL" id="KAG7375312.1"/>
    </source>
</evidence>
<protein>
    <submittedName>
        <fullName evidence="1">Uncharacterized protein</fullName>
    </submittedName>
</protein>
<accession>A0A8T1V1Z8</accession>
<dbReference type="Proteomes" id="UP000694044">
    <property type="component" value="Unassembled WGS sequence"/>
</dbReference>
<dbReference type="EMBL" id="JAGDFM010001298">
    <property type="protein sequence ID" value="KAG7375312.1"/>
    <property type="molecule type" value="Genomic_DNA"/>
</dbReference>
<comment type="caution">
    <text evidence="1">The sequence shown here is derived from an EMBL/GenBank/DDBJ whole genome shotgun (WGS) entry which is preliminary data.</text>
</comment>
<proteinExistence type="predicted"/>
<sequence length="125" mass="13891">MSAVDYFVRQVSARSQENETEDGRVTLFKEVGSTRYSELCVAENSEERGAQGGAGGASRRRVGGCGQISLLFRRHLSFVRVSCCWRSGVVLLHWVRVPVVTLASVQSPSTAEHYHQLRRIIHGES</sequence>
<keyword evidence="2" id="KW-1185">Reference proteome</keyword>
<reference evidence="1" key="1">
    <citation type="submission" date="2021-02" db="EMBL/GenBank/DDBJ databases">
        <authorList>
            <person name="Palmer J.M."/>
        </authorList>
    </citation>
    <scope>NUCLEOTIDE SEQUENCE</scope>
    <source>
        <strain evidence="1">SCRP734</strain>
    </source>
</reference>
<evidence type="ECO:0000313" key="2">
    <source>
        <dbReference type="Proteomes" id="UP000694044"/>
    </source>
</evidence>
<dbReference type="AlphaFoldDB" id="A0A8T1V1Z8"/>
<name>A0A8T1V1Z8_9STRA</name>